<dbReference type="EMBL" id="MZ501267">
    <property type="protein sequence ID" value="QZA70698.1"/>
    <property type="molecule type" value="Genomic_DNA"/>
</dbReference>
<evidence type="ECO:0000313" key="1">
    <source>
        <dbReference type="EMBL" id="QZA70698.1"/>
    </source>
</evidence>
<name>A0AAE7X127_9CAUD</name>
<accession>A0AAE7X127</accession>
<evidence type="ECO:0000313" key="2">
    <source>
        <dbReference type="Proteomes" id="UP000827517"/>
    </source>
</evidence>
<sequence length="109" mass="12109">MYNYAEVNHFNTRNNDGVAFMLKTLSKFDANVTKEETIGYTAMAVLKTLARKVFGALPLFRTRITASGVETFQAWYNDLAEVNNMKSLRATGVWDEATAAAFNSIVMAA</sequence>
<dbReference type="KEGG" id="vg:77944103"/>
<organism evidence="1 2">
    <name type="scientific">Erwinia phage AH04</name>
    <dbReference type="NCBI Taxonomy" id="2869569"/>
    <lineage>
        <taxon>Viruses</taxon>
        <taxon>Duplodnaviria</taxon>
        <taxon>Heunggongvirae</taxon>
        <taxon>Uroviricota</taxon>
        <taxon>Caudoviricetes</taxon>
        <taxon>Chimalliviridae</taxon>
        <taxon>Meadowvirus</taxon>
        <taxon>Meadowvirus AH04</taxon>
    </lineage>
</organism>
<protein>
    <submittedName>
        <fullName evidence="1">Uncharacterized protein</fullName>
    </submittedName>
</protein>
<dbReference type="RefSeq" id="YP_010667977.1">
    <property type="nucleotide sequence ID" value="NC_070952.1"/>
</dbReference>
<proteinExistence type="predicted"/>
<keyword evidence="2" id="KW-1185">Reference proteome</keyword>
<reference evidence="1" key="1">
    <citation type="submission" date="2021-07" db="EMBL/GenBank/DDBJ databases">
        <authorList>
            <person name="Roth S.J."/>
            <person name="Krukonis G.P."/>
            <person name="Delesalle V.A."/>
        </authorList>
    </citation>
    <scope>NUCLEOTIDE SEQUENCE</scope>
</reference>
<dbReference type="GeneID" id="77944103"/>
<gene>
    <name evidence="1" type="primary">223</name>
    <name evidence="1" type="ORF">AH04_223</name>
</gene>
<dbReference type="Proteomes" id="UP000827517">
    <property type="component" value="Segment"/>
</dbReference>